<gene>
    <name evidence="7" type="ORF">MYCIT1_LOCUS31210</name>
</gene>
<feature type="transmembrane region" description="Helical" evidence="6">
    <location>
        <begin position="97"/>
        <end position="120"/>
    </location>
</feature>
<evidence type="ECO:0000256" key="6">
    <source>
        <dbReference type="SAM" id="Phobius"/>
    </source>
</evidence>
<dbReference type="InterPro" id="IPR003689">
    <property type="entry name" value="ZIP"/>
</dbReference>
<name>A0AAD2HUZ6_9AGAR</name>
<dbReference type="AlphaFoldDB" id="A0AAD2HUZ6"/>
<reference evidence="7" key="1">
    <citation type="submission" date="2023-11" db="EMBL/GenBank/DDBJ databases">
        <authorList>
            <person name="De Vega J J."/>
            <person name="De Vega J J."/>
        </authorList>
    </citation>
    <scope>NUCLEOTIDE SEQUENCE</scope>
</reference>
<feature type="transmembrane region" description="Helical" evidence="6">
    <location>
        <begin position="375"/>
        <end position="399"/>
    </location>
</feature>
<feature type="transmembrane region" description="Helical" evidence="6">
    <location>
        <begin position="300"/>
        <end position="323"/>
    </location>
</feature>
<protein>
    <recommendedName>
        <fullName evidence="9">Zinc/iron permease</fullName>
    </recommendedName>
</protein>
<comment type="subcellular location">
    <subcellularLocation>
        <location evidence="1">Membrane</location>
        <topology evidence="1">Multi-pass membrane protein</topology>
    </subcellularLocation>
</comment>
<evidence type="ECO:0000313" key="7">
    <source>
        <dbReference type="EMBL" id="CAK5280652.1"/>
    </source>
</evidence>
<feature type="region of interest" description="Disordered" evidence="5">
    <location>
        <begin position="406"/>
        <end position="435"/>
    </location>
</feature>
<proteinExistence type="predicted"/>
<evidence type="ECO:0000313" key="8">
    <source>
        <dbReference type="Proteomes" id="UP001295794"/>
    </source>
</evidence>
<evidence type="ECO:0000256" key="5">
    <source>
        <dbReference type="SAM" id="MobiDB-lite"/>
    </source>
</evidence>
<sequence>MIACTSLIGSRGTAGVPRVLLCTSEVLSERYSCLALSYPYCAMNSDTFSLLRNSSVYTLAGLTSKTISVFGIFFISLFAVSFPGLSQRSSLLRIPHVAFFIGKHFGTGVILSTAFCHLLQDAFEHLQSPEVQDKYPRVQKQTGLIILGSLLLIFIVEYVSTSYVDYLHAEPSAPSSPFESPHIPVSRLPPPTEVTPLVARPKASPLQPAFLAALFAPPRHCPLSRHDGRMLSVCVTTANHDGEVFAYPTQDFEANPEPRKEDHKVGRGRQLVGIIVLQLGIMLHSLVIGLTLALTSGGDFTSLLTAIIFHQLFEGLSLGIRIASLPASKTGGRDWFAIALVLLFALTTPVGMVIGMSSFSSHAENLPSTTLVKGIMSAISAGMLIYAATIEMLAADFVFGSLEDSPGHGHGHGGHSHEVEVDDDQEAEQPGLHPSPGRRALALGSVLAGVASMVLVSLGE</sequence>
<feature type="transmembrane region" description="Helical" evidence="6">
    <location>
        <begin position="271"/>
        <end position="294"/>
    </location>
</feature>
<feature type="transmembrane region" description="Helical" evidence="6">
    <location>
        <begin position="440"/>
        <end position="459"/>
    </location>
</feature>
<dbReference type="Proteomes" id="UP001295794">
    <property type="component" value="Unassembled WGS sequence"/>
</dbReference>
<evidence type="ECO:0000256" key="3">
    <source>
        <dbReference type="ARBA" id="ARBA00022989"/>
    </source>
</evidence>
<accession>A0AAD2HUZ6</accession>
<evidence type="ECO:0000256" key="4">
    <source>
        <dbReference type="ARBA" id="ARBA00023136"/>
    </source>
</evidence>
<keyword evidence="3 6" id="KW-1133">Transmembrane helix</keyword>
<comment type="caution">
    <text evidence="7">The sequence shown here is derived from an EMBL/GenBank/DDBJ whole genome shotgun (WGS) entry which is preliminary data.</text>
</comment>
<dbReference type="GO" id="GO:0005886">
    <property type="term" value="C:plasma membrane"/>
    <property type="evidence" value="ECO:0007669"/>
    <property type="project" value="TreeGrafter"/>
</dbReference>
<feature type="transmembrane region" description="Helical" evidence="6">
    <location>
        <begin position="67"/>
        <end position="85"/>
    </location>
</feature>
<evidence type="ECO:0008006" key="9">
    <source>
        <dbReference type="Google" id="ProtNLM"/>
    </source>
</evidence>
<organism evidence="7 8">
    <name type="scientific">Mycena citricolor</name>
    <dbReference type="NCBI Taxonomy" id="2018698"/>
    <lineage>
        <taxon>Eukaryota</taxon>
        <taxon>Fungi</taxon>
        <taxon>Dikarya</taxon>
        <taxon>Basidiomycota</taxon>
        <taxon>Agaricomycotina</taxon>
        <taxon>Agaricomycetes</taxon>
        <taxon>Agaricomycetidae</taxon>
        <taxon>Agaricales</taxon>
        <taxon>Marasmiineae</taxon>
        <taxon>Mycenaceae</taxon>
        <taxon>Mycena</taxon>
    </lineage>
</organism>
<dbReference type="EMBL" id="CAVNYO010000440">
    <property type="protein sequence ID" value="CAK5280652.1"/>
    <property type="molecule type" value="Genomic_DNA"/>
</dbReference>
<dbReference type="PANTHER" id="PTHR11040">
    <property type="entry name" value="ZINC/IRON TRANSPORTER"/>
    <property type="match status" value="1"/>
</dbReference>
<keyword evidence="2 6" id="KW-0812">Transmembrane</keyword>
<dbReference type="PANTHER" id="PTHR11040:SF44">
    <property type="entry name" value="PROTEIN ZNTC-RELATED"/>
    <property type="match status" value="1"/>
</dbReference>
<keyword evidence="8" id="KW-1185">Reference proteome</keyword>
<evidence type="ECO:0000256" key="1">
    <source>
        <dbReference type="ARBA" id="ARBA00004141"/>
    </source>
</evidence>
<keyword evidence="4 6" id="KW-0472">Membrane</keyword>
<feature type="transmembrane region" description="Helical" evidence="6">
    <location>
        <begin position="140"/>
        <end position="159"/>
    </location>
</feature>
<feature type="transmembrane region" description="Helical" evidence="6">
    <location>
        <begin position="335"/>
        <end position="355"/>
    </location>
</feature>
<dbReference type="GO" id="GO:0005385">
    <property type="term" value="F:zinc ion transmembrane transporter activity"/>
    <property type="evidence" value="ECO:0007669"/>
    <property type="project" value="TreeGrafter"/>
</dbReference>
<dbReference type="Pfam" id="PF02535">
    <property type="entry name" value="Zip"/>
    <property type="match status" value="1"/>
</dbReference>
<evidence type="ECO:0000256" key="2">
    <source>
        <dbReference type="ARBA" id="ARBA00022692"/>
    </source>
</evidence>